<evidence type="ECO:0000313" key="2">
    <source>
        <dbReference type="Proteomes" id="UP000299102"/>
    </source>
</evidence>
<dbReference type="AlphaFoldDB" id="A0A4C1VCB1"/>
<dbReference type="Proteomes" id="UP000299102">
    <property type="component" value="Unassembled WGS sequence"/>
</dbReference>
<proteinExistence type="predicted"/>
<sequence>MQVHFIRRDCNQQNNCNTDTHELGVPCAMSSTNVTRISGKTAHSLSKDRQRAGDSFGIAGVIRLGQGNVCRRACTGVQVWVWVWVRLQSS</sequence>
<name>A0A4C1VCB1_EUMVA</name>
<gene>
    <name evidence="1" type="ORF">EVAR_85511_1</name>
</gene>
<comment type="caution">
    <text evidence="1">The sequence shown here is derived from an EMBL/GenBank/DDBJ whole genome shotgun (WGS) entry which is preliminary data.</text>
</comment>
<reference evidence="1 2" key="1">
    <citation type="journal article" date="2019" name="Commun. Biol.">
        <title>The bagworm genome reveals a unique fibroin gene that provides high tensile strength.</title>
        <authorList>
            <person name="Kono N."/>
            <person name="Nakamura H."/>
            <person name="Ohtoshi R."/>
            <person name="Tomita M."/>
            <person name="Numata K."/>
            <person name="Arakawa K."/>
        </authorList>
    </citation>
    <scope>NUCLEOTIDE SEQUENCE [LARGE SCALE GENOMIC DNA]</scope>
</reference>
<evidence type="ECO:0000313" key="1">
    <source>
        <dbReference type="EMBL" id="GBP36263.1"/>
    </source>
</evidence>
<protein>
    <submittedName>
        <fullName evidence="1">Uncharacterized protein</fullName>
    </submittedName>
</protein>
<accession>A0A4C1VCB1</accession>
<keyword evidence="2" id="KW-1185">Reference proteome</keyword>
<organism evidence="1 2">
    <name type="scientific">Eumeta variegata</name>
    <name type="common">Bagworm moth</name>
    <name type="synonym">Eumeta japonica</name>
    <dbReference type="NCBI Taxonomy" id="151549"/>
    <lineage>
        <taxon>Eukaryota</taxon>
        <taxon>Metazoa</taxon>
        <taxon>Ecdysozoa</taxon>
        <taxon>Arthropoda</taxon>
        <taxon>Hexapoda</taxon>
        <taxon>Insecta</taxon>
        <taxon>Pterygota</taxon>
        <taxon>Neoptera</taxon>
        <taxon>Endopterygota</taxon>
        <taxon>Lepidoptera</taxon>
        <taxon>Glossata</taxon>
        <taxon>Ditrysia</taxon>
        <taxon>Tineoidea</taxon>
        <taxon>Psychidae</taxon>
        <taxon>Oiketicinae</taxon>
        <taxon>Eumeta</taxon>
    </lineage>
</organism>
<dbReference type="EMBL" id="BGZK01000316">
    <property type="protein sequence ID" value="GBP36263.1"/>
    <property type="molecule type" value="Genomic_DNA"/>
</dbReference>